<dbReference type="AlphaFoldDB" id="A0AAN4SJP0"/>
<name>A0AAN4SJP0_BACFG</name>
<dbReference type="Proteomes" id="UP000022433">
    <property type="component" value="Unassembled WGS sequence"/>
</dbReference>
<accession>A0AAN4SJP0</accession>
<gene>
    <name evidence="1" type="ORF">M104_0939</name>
</gene>
<evidence type="ECO:0000313" key="2">
    <source>
        <dbReference type="Proteomes" id="UP000022433"/>
    </source>
</evidence>
<reference evidence="1 2" key="1">
    <citation type="submission" date="2014-02" db="EMBL/GenBank/DDBJ databases">
        <authorList>
            <person name="Sears C."/>
            <person name="Carroll K."/>
            <person name="Sack B.R."/>
            <person name="Qadri F."/>
            <person name="Myers L.L."/>
            <person name="Chung G.-T."/>
            <person name="Escheverria P."/>
            <person name="Fraser C.M."/>
            <person name="Sadzewicz L."/>
            <person name="Shefchek K.A."/>
            <person name="Tallon L."/>
            <person name="Das S.P."/>
            <person name="Daugherty S."/>
            <person name="Mongodin E.F."/>
        </authorList>
    </citation>
    <scope>NUCLEOTIDE SEQUENCE [LARGE SCALE GENOMIC DNA]</scope>
    <source>
        <strain evidence="1 2">1007-1-F #10</strain>
    </source>
</reference>
<comment type="caution">
    <text evidence="1">The sequence shown here is derived from an EMBL/GenBank/DDBJ whole genome shotgun (WGS) entry which is preliminary data.</text>
</comment>
<dbReference type="EMBL" id="JGEA01000012">
    <property type="protein sequence ID" value="EYA15905.1"/>
    <property type="molecule type" value="Genomic_DNA"/>
</dbReference>
<organism evidence="1 2">
    <name type="scientific">Bacteroides fragilis str. 1007-1-F #10</name>
    <dbReference type="NCBI Taxonomy" id="1339295"/>
    <lineage>
        <taxon>Bacteria</taxon>
        <taxon>Pseudomonadati</taxon>
        <taxon>Bacteroidota</taxon>
        <taxon>Bacteroidia</taxon>
        <taxon>Bacteroidales</taxon>
        <taxon>Bacteroidaceae</taxon>
        <taxon>Bacteroides</taxon>
    </lineage>
</organism>
<evidence type="ECO:0000313" key="1">
    <source>
        <dbReference type="EMBL" id="EYA15905.1"/>
    </source>
</evidence>
<protein>
    <submittedName>
        <fullName evidence="1">Uncharacterized protein</fullName>
    </submittedName>
</protein>
<sequence>MFAKNKSFKHKTLLLCQQKENTRKTALTMLTKEETTFISP</sequence>
<proteinExistence type="predicted"/>